<evidence type="ECO:0000259" key="2">
    <source>
        <dbReference type="PROSITE" id="PS50943"/>
    </source>
</evidence>
<dbReference type="PANTHER" id="PTHR46797">
    <property type="entry name" value="HTH-TYPE TRANSCRIPTIONAL REGULATOR"/>
    <property type="match status" value="1"/>
</dbReference>
<dbReference type="Pfam" id="PF01381">
    <property type="entry name" value="HTH_3"/>
    <property type="match status" value="1"/>
</dbReference>
<evidence type="ECO:0000313" key="4">
    <source>
        <dbReference type="EMBL" id="RGI69730.1"/>
    </source>
</evidence>
<sequence>MIKNLAGRLKELRIQNKLTQKQVSELLGISPSIISGYETGERTPSVEILLSLSYLYKCSTDYLLGKSNDMPAILLDTNGLTPNQIKAISALIESIRQ</sequence>
<feature type="domain" description="HTH cro/C1-type" evidence="2">
    <location>
        <begin position="9"/>
        <end position="63"/>
    </location>
</feature>
<proteinExistence type="predicted"/>
<evidence type="ECO:0000313" key="7">
    <source>
        <dbReference type="Proteomes" id="UP000245905"/>
    </source>
</evidence>
<keyword evidence="1" id="KW-0238">DNA-binding</keyword>
<accession>A0A2U2EFF4</accession>
<evidence type="ECO:0000313" key="8">
    <source>
        <dbReference type="Proteomes" id="UP000260642"/>
    </source>
</evidence>
<dbReference type="GO" id="GO:0003700">
    <property type="term" value="F:DNA-binding transcription factor activity"/>
    <property type="evidence" value="ECO:0007669"/>
    <property type="project" value="TreeGrafter"/>
</dbReference>
<organism evidence="3 7">
    <name type="scientific">Agathobacter rectalis</name>
    <dbReference type="NCBI Taxonomy" id="39491"/>
    <lineage>
        <taxon>Bacteria</taxon>
        <taxon>Bacillati</taxon>
        <taxon>Bacillota</taxon>
        <taxon>Clostridia</taxon>
        <taxon>Lachnospirales</taxon>
        <taxon>Lachnospiraceae</taxon>
        <taxon>Agathobacter</taxon>
    </lineage>
</organism>
<dbReference type="EMBL" id="QRXG01000025">
    <property type="protein sequence ID" value="RGT79596.1"/>
    <property type="molecule type" value="Genomic_DNA"/>
</dbReference>
<evidence type="ECO:0000313" key="9">
    <source>
        <dbReference type="Proteomes" id="UP000284296"/>
    </source>
</evidence>
<dbReference type="Proteomes" id="UP000260642">
    <property type="component" value="Unassembled WGS sequence"/>
</dbReference>
<dbReference type="GO" id="GO:0005829">
    <property type="term" value="C:cytosol"/>
    <property type="evidence" value="ECO:0007669"/>
    <property type="project" value="TreeGrafter"/>
</dbReference>
<dbReference type="GO" id="GO:0003677">
    <property type="term" value="F:DNA binding"/>
    <property type="evidence" value="ECO:0007669"/>
    <property type="project" value="UniProtKB-KW"/>
</dbReference>
<name>A0A2U2EFF4_9FIRM</name>
<dbReference type="SUPFAM" id="SSF47413">
    <property type="entry name" value="lambda repressor-like DNA-binding domains"/>
    <property type="match status" value="1"/>
</dbReference>
<dbReference type="Proteomes" id="UP000245905">
    <property type="component" value="Unassembled WGS sequence"/>
</dbReference>
<dbReference type="PANTHER" id="PTHR46797:SF24">
    <property type="entry name" value="DNA-BINDING PHAGE PROTEIN"/>
    <property type="match status" value="1"/>
</dbReference>
<dbReference type="Proteomes" id="UP000284296">
    <property type="component" value="Unassembled WGS sequence"/>
</dbReference>
<evidence type="ECO:0000313" key="5">
    <source>
        <dbReference type="EMBL" id="RGT79596.1"/>
    </source>
</evidence>
<dbReference type="EMBL" id="QSOB01000004">
    <property type="protein sequence ID" value="RGI69730.1"/>
    <property type="molecule type" value="Genomic_DNA"/>
</dbReference>
<dbReference type="CDD" id="cd00093">
    <property type="entry name" value="HTH_XRE"/>
    <property type="match status" value="1"/>
</dbReference>
<dbReference type="EMBL" id="JRFS01000026">
    <property type="protein sequence ID" value="PWE83082.1"/>
    <property type="molecule type" value="Genomic_DNA"/>
</dbReference>
<comment type="caution">
    <text evidence="3">The sequence shown here is derived from an EMBL/GenBank/DDBJ whole genome shotgun (WGS) entry which is preliminary data.</text>
</comment>
<dbReference type="PROSITE" id="PS50943">
    <property type="entry name" value="HTH_CROC1"/>
    <property type="match status" value="1"/>
</dbReference>
<dbReference type="EMBL" id="QROF01000002">
    <property type="protein sequence ID" value="RHL07049.1"/>
    <property type="molecule type" value="Genomic_DNA"/>
</dbReference>
<evidence type="ECO:0000313" key="3">
    <source>
        <dbReference type="EMBL" id="PWE83082.1"/>
    </source>
</evidence>
<dbReference type="Proteomes" id="UP000286181">
    <property type="component" value="Unassembled WGS sequence"/>
</dbReference>
<dbReference type="InterPro" id="IPR050807">
    <property type="entry name" value="TransReg_Diox_bact_type"/>
</dbReference>
<dbReference type="Gene3D" id="1.10.260.40">
    <property type="entry name" value="lambda repressor-like DNA-binding domains"/>
    <property type="match status" value="1"/>
</dbReference>
<dbReference type="InterPro" id="IPR001387">
    <property type="entry name" value="Cro/C1-type_HTH"/>
</dbReference>
<dbReference type="AlphaFoldDB" id="A0A2U2EFF4"/>
<dbReference type="InterPro" id="IPR010982">
    <property type="entry name" value="Lambda_DNA-bd_dom_sf"/>
</dbReference>
<dbReference type="SMART" id="SM00530">
    <property type="entry name" value="HTH_XRE"/>
    <property type="match status" value="1"/>
</dbReference>
<protein>
    <submittedName>
        <fullName evidence="4">XRE family transcriptional regulator</fullName>
    </submittedName>
</protein>
<reference evidence="3 7" key="1">
    <citation type="submission" date="2014-09" db="EMBL/GenBank/DDBJ databases">
        <title>Butyrate-producing bacteria isolated from human gut.</title>
        <authorList>
            <person name="Zhang Q."/>
            <person name="Zhao L."/>
        </authorList>
    </citation>
    <scope>NUCLEOTIDE SEQUENCE [LARGE SCALE GENOMIC DNA]</scope>
    <source>
        <strain evidence="3 7">R22</strain>
    </source>
</reference>
<reference evidence="8 9" key="2">
    <citation type="submission" date="2018-08" db="EMBL/GenBank/DDBJ databases">
        <title>A genome reference for cultivated species of the human gut microbiota.</title>
        <authorList>
            <person name="Zou Y."/>
            <person name="Xue W."/>
            <person name="Luo G."/>
        </authorList>
    </citation>
    <scope>NUCLEOTIDE SEQUENCE [LARGE SCALE GENOMIC DNA]</scope>
    <source>
        <strain evidence="5 9">AF18-16LB</strain>
        <strain evidence="6 10">AF39-14AC</strain>
        <strain evidence="4 8">TM10-3</strain>
    </source>
</reference>
<gene>
    <name evidence="6" type="ORF">DW038_03735</name>
    <name evidence="5" type="ORF">DWX06_12490</name>
    <name evidence="4" type="ORF">DXD95_04415</name>
    <name evidence="3" type="ORF">LD38_11980</name>
</gene>
<evidence type="ECO:0000313" key="10">
    <source>
        <dbReference type="Proteomes" id="UP000286181"/>
    </source>
</evidence>
<dbReference type="RefSeq" id="WP_109258372.1">
    <property type="nucleotide sequence ID" value="NZ_JAQDCR010000001.1"/>
</dbReference>
<evidence type="ECO:0000256" key="1">
    <source>
        <dbReference type="ARBA" id="ARBA00023125"/>
    </source>
</evidence>
<evidence type="ECO:0000313" key="6">
    <source>
        <dbReference type="EMBL" id="RHL07049.1"/>
    </source>
</evidence>